<protein>
    <recommendedName>
        <fullName evidence="9">5'-nucleotidase SurE</fullName>
        <ecNumber evidence="9">3.1.3.5</ecNumber>
    </recommendedName>
    <alternativeName>
        <fullName evidence="9">Nucleoside 5'-monophosphate phosphohydrolase</fullName>
    </alternativeName>
</protein>
<dbReference type="GO" id="GO:0008254">
    <property type="term" value="F:3'-nucleotidase activity"/>
    <property type="evidence" value="ECO:0007669"/>
    <property type="project" value="TreeGrafter"/>
</dbReference>
<organism evidence="11">
    <name type="scientific">Pseudoalteromonas prydzensis</name>
    <dbReference type="NCBI Taxonomy" id="182141"/>
    <lineage>
        <taxon>Bacteria</taxon>
        <taxon>Pseudomonadati</taxon>
        <taxon>Pseudomonadota</taxon>
        <taxon>Gammaproteobacteria</taxon>
        <taxon>Alteromonadales</taxon>
        <taxon>Pseudoalteromonadaceae</taxon>
        <taxon>Pseudoalteromonas</taxon>
    </lineage>
</organism>
<dbReference type="EMBL" id="DRGM01000176">
    <property type="protein sequence ID" value="HEA18186.1"/>
    <property type="molecule type" value="Genomic_DNA"/>
</dbReference>
<dbReference type="GO" id="GO:0005737">
    <property type="term" value="C:cytoplasm"/>
    <property type="evidence" value="ECO:0007669"/>
    <property type="project" value="UniProtKB-SubCell"/>
</dbReference>
<gene>
    <name evidence="9 11" type="primary">surE</name>
    <name evidence="11" type="ORF">ENH88_17430</name>
</gene>
<dbReference type="RefSeq" id="WP_304184146.1">
    <property type="nucleotide sequence ID" value="NZ_DRGM01000176.1"/>
</dbReference>
<comment type="cofactor">
    <cofactor evidence="9">
        <name>a divalent metal cation</name>
        <dbReference type="ChEBI" id="CHEBI:60240"/>
    </cofactor>
    <text evidence="9">Binds 1 divalent metal cation per subunit.</text>
</comment>
<dbReference type="NCBIfam" id="NF001489">
    <property type="entry name" value="PRK00346.1-3"/>
    <property type="match status" value="1"/>
</dbReference>
<evidence type="ECO:0000256" key="9">
    <source>
        <dbReference type="HAMAP-Rule" id="MF_00060"/>
    </source>
</evidence>
<evidence type="ECO:0000256" key="7">
    <source>
        <dbReference type="ARBA" id="ARBA00022741"/>
    </source>
</evidence>
<comment type="subcellular location">
    <subcellularLocation>
        <location evidence="3 9">Cytoplasm</location>
    </subcellularLocation>
</comment>
<accession>A0A7V1GFS0</accession>
<dbReference type="NCBIfam" id="NF001490">
    <property type="entry name" value="PRK00346.1-4"/>
    <property type="match status" value="1"/>
</dbReference>
<evidence type="ECO:0000259" key="10">
    <source>
        <dbReference type="Pfam" id="PF01975"/>
    </source>
</evidence>
<feature type="binding site" evidence="9">
    <location>
        <position position="91"/>
    </location>
    <ligand>
        <name>a divalent metal cation</name>
        <dbReference type="ChEBI" id="CHEBI:60240"/>
    </ligand>
</feature>
<dbReference type="Pfam" id="PF01975">
    <property type="entry name" value="SurE"/>
    <property type="match status" value="1"/>
</dbReference>
<evidence type="ECO:0000256" key="8">
    <source>
        <dbReference type="ARBA" id="ARBA00022801"/>
    </source>
</evidence>
<dbReference type="PANTHER" id="PTHR30457:SF12">
    <property type="entry name" value="5'_3'-NUCLEOTIDASE SURE"/>
    <property type="match status" value="1"/>
</dbReference>
<dbReference type="Gene3D" id="3.40.1210.10">
    <property type="entry name" value="Survival protein SurE-like phosphatase/nucleotidase"/>
    <property type="match status" value="1"/>
</dbReference>
<keyword evidence="8 9" id="KW-0378">Hydrolase</keyword>
<evidence type="ECO:0000256" key="2">
    <source>
        <dbReference type="ARBA" id="ARBA00001946"/>
    </source>
</evidence>
<keyword evidence="7 9" id="KW-0547">Nucleotide-binding</keyword>
<comment type="caution">
    <text evidence="11">The sequence shown here is derived from an EMBL/GenBank/DDBJ whole genome shotgun (WGS) entry which is preliminary data.</text>
</comment>
<dbReference type="HAMAP" id="MF_00060">
    <property type="entry name" value="SurE"/>
    <property type="match status" value="1"/>
</dbReference>
<evidence type="ECO:0000256" key="5">
    <source>
        <dbReference type="ARBA" id="ARBA00022490"/>
    </source>
</evidence>
<dbReference type="EC" id="3.1.3.5" evidence="9"/>
<dbReference type="PANTHER" id="PTHR30457">
    <property type="entry name" value="5'-NUCLEOTIDASE SURE"/>
    <property type="match status" value="1"/>
</dbReference>
<comment type="catalytic activity">
    <reaction evidence="1 9">
        <text>a ribonucleoside 5'-phosphate + H2O = a ribonucleoside + phosphate</text>
        <dbReference type="Rhea" id="RHEA:12484"/>
        <dbReference type="ChEBI" id="CHEBI:15377"/>
        <dbReference type="ChEBI" id="CHEBI:18254"/>
        <dbReference type="ChEBI" id="CHEBI:43474"/>
        <dbReference type="ChEBI" id="CHEBI:58043"/>
        <dbReference type="EC" id="3.1.3.5"/>
    </reaction>
</comment>
<comment type="function">
    <text evidence="9">Nucleotidase that shows phosphatase activity on nucleoside 5'-monophosphates.</text>
</comment>
<dbReference type="GO" id="GO:0008253">
    <property type="term" value="F:5'-nucleotidase activity"/>
    <property type="evidence" value="ECO:0007669"/>
    <property type="project" value="UniProtKB-UniRule"/>
</dbReference>
<evidence type="ECO:0000256" key="3">
    <source>
        <dbReference type="ARBA" id="ARBA00004496"/>
    </source>
</evidence>
<dbReference type="GO" id="GO:0046872">
    <property type="term" value="F:metal ion binding"/>
    <property type="evidence" value="ECO:0007669"/>
    <property type="project" value="UniProtKB-UniRule"/>
</dbReference>
<feature type="binding site" evidence="9">
    <location>
        <position position="9"/>
    </location>
    <ligand>
        <name>a divalent metal cation</name>
        <dbReference type="ChEBI" id="CHEBI:60240"/>
    </ligand>
</feature>
<feature type="binding site" evidence="9">
    <location>
        <position position="8"/>
    </location>
    <ligand>
        <name>a divalent metal cation</name>
        <dbReference type="ChEBI" id="CHEBI:60240"/>
    </ligand>
</feature>
<feature type="binding site" evidence="9">
    <location>
        <position position="39"/>
    </location>
    <ligand>
        <name>a divalent metal cation</name>
        <dbReference type="ChEBI" id="CHEBI:60240"/>
    </ligand>
</feature>
<dbReference type="GO" id="GO:0000166">
    <property type="term" value="F:nucleotide binding"/>
    <property type="evidence" value="ECO:0007669"/>
    <property type="project" value="UniProtKB-KW"/>
</dbReference>
<proteinExistence type="inferred from homology"/>
<evidence type="ECO:0000256" key="6">
    <source>
        <dbReference type="ARBA" id="ARBA00022723"/>
    </source>
</evidence>
<dbReference type="NCBIfam" id="TIGR00087">
    <property type="entry name" value="surE"/>
    <property type="match status" value="1"/>
</dbReference>
<comment type="cofactor">
    <cofactor evidence="2">
        <name>Mg(2+)</name>
        <dbReference type="ChEBI" id="CHEBI:18420"/>
    </cofactor>
</comment>
<name>A0A7V1GFS0_9GAMM</name>
<dbReference type="Proteomes" id="UP000886188">
    <property type="component" value="Unassembled WGS sequence"/>
</dbReference>
<evidence type="ECO:0000313" key="11">
    <source>
        <dbReference type="EMBL" id="HEA18186.1"/>
    </source>
</evidence>
<dbReference type="FunFam" id="3.40.1210.10:FF:000001">
    <property type="entry name" value="5'/3'-nucleotidase SurE"/>
    <property type="match status" value="1"/>
</dbReference>
<keyword evidence="6 9" id="KW-0479">Metal-binding</keyword>
<dbReference type="InterPro" id="IPR036523">
    <property type="entry name" value="SurE-like_sf"/>
</dbReference>
<comment type="similarity">
    <text evidence="4 9">Belongs to the SurE nucleotidase family.</text>
</comment>
<dbReference type="InterPro" id="IPR030048">
    <property type="entry name" value="SurE"/>
</dbReference>
<dbReference type="GO" id="GO:0004309">
    <property type="term" value="F:exopolyphosphatase activity"/>
    <property type="evidence" value="ECO:0007669"/>
    <property type="project" value="TreeGrafter"/>
</dbReference>
<sequence length="254" mass="26735">MKILLSNDDGVNAKGIAVLYQALTQIAEVTLVAPDRNCSGASNSLTLMNPLRATTLDNGFISVNGTPTDCVHLGVNELLTEKPDLVVAGINHGANLGDDTLYSGTVAAATEGRHLGLPAVAVSLCSKEGNHFETAAAVTVSIIKELASHPLPKDQIININVPDIPLAELKGVQVTRLGARHKAETMTKQQDPWGRDIYWYGVLGAESDAGEGTDFYAINNGYASVTPLSVDMTAKDSLIAVGNWLKTMEINGAG</sequence>
<evidence type="ECO:0000256" key="1">
    <source>
        <dbReference type="ARBA" id="ARBA00000815"/>
    </source>
</evidence>
<reference evidence="11" key="1">
    <citation type="journal article" date="2020" name="mSystems">
        <title>Genome- and Community-Level Interaction Insights into Carbon Utilization and Element Cycling Functions of Hydrothermarchaeota in Hydrothermal Sediment.</title>
        <authorList>
            <person name="Zhou Z."/>
            <person name="Liu Y."/>
            <person name="Xu W."/>
            <person name="Pan J."/>
            <person name="Luo Z.H."/>
            <person name="Li M."/>
        </authorList>
    </citation>
    <scope>NUCLEOTIDE SEQUENCE [LARGE SCALE GENOMIC DNA]</scope>
    <source>
        <strain evidence="11">HyVt-346</strain>
    </source>
</reference>
<feature type="domain" description="Survival protein SurE-like phosphatase/nucleotidase" evidence="10">
    <location>
        <begin position="3"/>
        <end position="183"/>
    </location>
</feature>
<keyword evidence="5 9" id="KW-0963">Cytoplasm</keyword>
<dbReference type="AlphaFoldDB" id="A0A7V1GFS0"/>
<dbReference type="InterPro" id="IPR002828">
    <property type="entry name" value="SurE-like_Pase/nucleotidase"/>
</dbReference>
<evidence type="ECO:0000256" key="4">
    <source>
        <dbReference type="ARBA" id="ARBA00011062"/>
    </source>
</evidence>
<dbReference type="SUPFAM" id="SSF64167">
    <property type="entry name" value="SurE-like"/>
    <property type="match status" value="1"/>
</dbReference>